<dbReference type="AlphaFoldDB" id="A0A2Z6RW25"/>
<proteinExistence type="predicted"/>
<dbReference type="EMBL" id="BEXD01004137">
    <property type="protein sequence ID" value="GBC07318.1"/>
    <property type="molecule type" value="Genomic_DNA"/>
</dbReference>
<accession>A0A2Z6RW25</accession>
<keyword evidence="2" id="KW-1185">Reference proteome</keyword>
<sequence>MMNGDVSSALYVNTPGDNVTISSYSYPTTSSDPPHPLSQYTQQIQQVQQPAYQQNTENNIQQQSSNTIQPIVQNVPSYQNNSLPFNMTNSSQINYFEIFTFEFSGIKIIIIPTFPPIPIINSIQMNHSETFIFDIPGSKVIIITLAF</sequence>
<evidence type="ECO:0000313" key="1">
    <source>
        <dbReference type="EMBL" id="GBC07318.1"/>
    </source>
</evidence>
<evidence type="ECO:0000313" key="2">
    <source>
        <dbReference type="Proteomes" id="UP000247702"/>
    </source>
</evidence>
<protein>
    <submittedName>
        <fullName evidence="1">Uncharacterized protein</fullName>
    </submittedName>
</protein>
<organism evidence="1 2">
    <name type="scientific">Rhizophagus clarus</name>
    <dbReference type="NCBI Taxonomy" id="94130"/>
    <lineage>
        <taxon>Eukaryota</taxon>
        <taxon>Fungi</taxon>
        <taxon>Fungi incertae sedis</taxon>
        <taxon>Mucoromycota</taxon>
        <taxon>Glomeromycotina</taxon>
        <taxon>Glomeromycetes</taxon>
        <taxon>Glomerales</taxon>
        <taxon>Glomeraceae</taxon>
        <taxon>Rhizophagus</taxon>
    </lineage>
</organism>
<name>A0A2Z6RW25_9GLOM</name>
<reference evidence="1 2" key="1">
    <citation type="submission" date="2017-11" db="EMBL/GenBank/DDBJ databases">
        <title>The genome of Rhizophagus clarus HR1 reveals common genetic basis of auxotrophy among arbuscular mycorrhizal fungi.</title>
        <authorList>
            <person name="Kobayashi Y."/>
        </authorList>
    </citation>
    <scope>NUCLEOTIDE SEQUENCE [LARGE SCALE GENOMIC DNA]</scope>
    <source>
        <strain evidence="1 2">HR1</strain>
    </source>
</reference>
<gene>
    <name evidence="1" type="ORF">RclHR1_00740001</name>
</gene>
<comment type="caution">
    <text evidence="1">The sequence shown here is derived from an EMBL/GenBank/DDBJ whole genome shotgun (WGS) entry which is preliminary data.</text>
</comment>
<dbReference type="Proteomes" id="UP000247702">
    <property type="component" value="Unassembled WGS sequence"/>
</dbReference>